<feature type="compositionally biased region" description="Basic residues" evidence="1">
    <location>
        <begin position="113"/>
        <end position="122"/>
    </location>
</feature>
<dbReference type="RefSeq" id="WP_274512235.1">
    <property type="nucleotide sequence ID" value="NZ_CP082270.1"/>
</dbReference>
<accession>A0ABY7Y4E2</accession>
<organism evidence="2 3">
    <name type="scientific">Stenotrophomonas forensis</name>
    <dbReference type="NCBI Taxonomy" id="2871169"/>
    <lineage>
        <taxon>Bacteria</taxon>
        <taxon>Pseudomonadati</taxon>
        <taxon>Pseudomonadota</taxon>
        <taxon>Gammaproteobacteria</taxon>
        <taxon>Lysobacterales</taxon>
        <taxon>Lysobacteraceae</taxon>
        <taxon>Stenotrophomonas</taxon>
        <taxon>Stenotrophomonas maltophilia group</taxon>
    </lineage>
</organism>
<feature type="region of interest" description="Disordered" evidence="1">
    <location>
        <begin position="98"/>
        <end position="122"/>
    </location>
</feature>
<sequence>MDTAITLLQRWYTKHCDEDWEHSYGIKIETLDNPGWILTIDLIDTELSEYSLPRTRVDRSEADWIQSEISDRRYIACGGVLNLEEMVLQFLNFAGESGADSCDAPSEGVGYSHGRHSGKLRR</sequence>
<evidence type="ECO:0000313" key="2">
    <source>
        <dbReference type="EMBL" id="WDM64841.1"/>
    </source>
</evidence>
<name>A0ABY7Y4E2_9GAMM</name>
<protein>
    <submittedName>
        <fullName evidence="2">Immunity 53 family protein</fullName>
    </submittedName>
</protein>
<proteinExistence type="predicted"/>
<dbReference type="Pfam" id="PF15580">
    <property type="entry name" value="Imm53"/>
    <property type="match status" value="1"/>
</dbReference>
<gene>
    <name evidence="2" type="ORF">K5L94_06010</name>
</gene>
<reference evidence="2 3" key="1">
    <citation type="submission" date="2021-08" db="EMBL/GenBank/DDBJ databases">
        <title>Stenotrophomonas forensis sp. nov., isolated from contaminated viral transport media.</title>
        <authorList>
            <person name="Nguyen S.V."/>
            <person name="Edwards D."/>
            <person name="Scott S."/>
            <person name="Doss J."/>
            <person name="Merid S."/>
            <person name="Zelaya E."/>
            <person name="Maza C."/>
            <person name="Mann M."/>
            <person name="Hamilton B."/>
            <person name="Blackwell R."/>
            <person name="Tran A."/>
            <person name="Hauser J."/>
        </authorList>
    </citation>
    <scope>NUCLEOTIDE SEQUENCE [LARGE SCALE GENOMIC DNA]</scope>
    <source>
        <strain evidence="2 3">DFS-20110405</strain>
    </source>
</reference>
<dbReference type="Proteomes" id="UP001216828">
    <property type="component" value="Chromosome"/>
</dbReference>
<keyword evidence="3" id="KW-1185">Reference proteome</keyword>
<evidence type="ECO:0000313" key="3">
    <source>
        <dbReference type="Proteomes" id="UP001216828"/>
    </source>
</evidence>
<dbReference type="EMBL" id="CP082270">
    <property type="protein sequence ID" value="WDM64841.1"/>
    <property type="molecule type" value="Genomic_DNA"/>
</dbReference>
<dbReference type="InterPro" id="IPR028228">
    <property type="entry name" value="Imm53"/>
</dbReference>
<evidence type="ECO:0000256" key="1">
    <source>
        <dbReference type="SAM" id="MobiDB-lite"/>
    </source>
</evidence>